<dbReference type="SMART" id="SM00829">
    <property type="entry name" value="PKS_ER"/>
    <property type="match status" value="1"/>
</dbReference>
<dbReference type="PANTHER" id="PTHR43775:SF7">
    <property type="entry name" value="FATTY ACID SYNTHASE"/>
    <property type="match status" value="1"/>
</dbReference>
<evidence type="ECO:0000259" key="9">
    <source>
        <dbReference type="SMART" id="SM00829"/>
    </source>
</evidence>
<evidence type="ECO:0000256" key="6">
    <source>
        <dbReference type="ARBA" id="ARBA00023098"/>
    </source>
</evidence>
<evidence type="ECO:0000313" key="10">
    <source>
        <dbReference type="EMBL" id="GFR25970.1"/>
    </source>
</evidence>
<sequence length="288" mass="33240">MQEIASRINLEEEAEKYYIIKGLKEDRAIEMQLKSSKDIQYLKEKMKILDMQENKNSTTNCPEFIYPKYPMKRIPPHPSQLVHRQQYGRWKSDQYQQPMGYSRYKVYSHQRPASYHHHPLFSPQRPTMYKRYQEVSQQRPVDLRPDALSQRTQENNTILRPSQTRDLIIIQTSINFKPSNTSIYNWTPGFEVAGRLDSGHRIMAFCQSPGVATTVIAESSLTWDVPDDWTLEEASTVPVAYSTAYYALVMRGRIQRGERVLIHSGSGGVGQASIAIALHYGCEVFTSV</sequence>
<keyword evidence="2" id="KW-0444">Lipid biosynthesis</keyword>
<dbReference type="PANTHER" id="PTHR43775">
    <property type="entry name" value="FATTY ACID SYNTHASE"/>
    <property type="match status" value="1"/>
</dbReference>
<keyword evidence="6" id="KW-0443">Lipid metabolism</keyword>
<dbReference type="EMBL" id="BMAO01018785">
    <property type="protein sequence ID" value="GFR25970.1"/>
    <property type="molecule type" value="Genomic_DNA"/>
</dbReference>
<dbReference type="AlphaFoldDB" id="A0A8X6HP85"/>
<organism evidence="10 11">
    <name type="scientific">Trichonephila clavata</name>
    <name type="common">Joro spider</name>
    <name type="synonym">Nephila clavata</name>
    <dbReference type="NCBI Taxonomy" id="2740835"/>
    <lineage>
        <taxon>Eukaryota</taxon>
        <taxon>Metazoa</taxon>
        <taxon>Ecdysozoa</taxon>
        <taxon>Arthropoda</taxon>
        <taxon>Chelicerata</taxon>
        <taxon>Arachnida</taxon>
        <taxon>Araneae</taxon>
        <taxon>Araneomorphae</taxon>
        <taxon>Entelegynae</taxon>
        <taxon>Araneoidea</taxon>
        <taxon>Nephilidae</taxon>
        <taxon>Trichonephila</taxon>
    </lineage>
</organism>
<feature type="domain" description="Enoyl reductase (ER)" evidence="9">
    <location>
        <begin position="146"/>
        <end position="288"/>
    </location>
</feature>
<evidence type="ECO:0000313" key="11">
    <source>
        <dbReference type="Proteomes" id="UP000887116"/>
    </source>
</evidence>
<gene>
    <name evidence="10" type="primary">Fasn</name>
    <name evidence="10" type="ORF">TNCT_123071</name>
</gene>
<keyword evidence="7" id="KW-0275">Fatty acid biosynthesis</keyword>
<dbReference type="GO" id="GO:0016491">
    <property type="term" value="F:oxidoreductase activity"/>
    <property type="evidence" value="ECO:0007669"/>
    <property type="project" value="UniProtKB-KW"/>
</dbReference>
<proteinExistence type="predicted"/>
<dbReference type="InterPro" id="IPR050091">
    <property type="entry name" value="PKS_NRPS_Biosynth_Enz"/>
</dbReference>
<dbReference type="InterPro" id="IPR036291">
    <property type="entry name" value="NAD(P)-bd_dom_sf"/>
</dbReference>
<dbReference type="GO" id="GO:0004312">
    <property type="term" value="F:fatty acid synthase activity"/>
    <property type="evidence" value="ECO:0007669"/>
    <property type="project" value="TreeGrafter"/>
</dbReference>
<evidence type="ECO:0000256" key="2">
    <source>
        <dbReference type="ARBA" id="ARBA00022516"/>
    </source>
</evidence>
<name>A0A8X6HP85_TRICU</name>
<dbReference type="SUPFAM" id="SSF51735">
    <property type="entry name" value="NAD(P)-binding Rossmann-fold domains"/>
    <property type="match status" value="1"/>
</dbReference>
<evidence type="ECO:0000256" key="3">
    <source>
        <dbReference type="ARBA" id="ARBA00022832"/>
    </source>
</evidence>
<evidence type="ECO:0000256" key="7">
    <source>
        <dbReference type="ARBA" id="ARBA00023160"/>
    </source>
</evidence>
<keyword evidence="11" id="KW-1185">Reference proteome</keyword>
<evidence type="ECO:0000256" key="8">
    <source>
        <dbReference type="ARBA" id="ARBA00023268"/>
    </source>
</evidence>
<dbReference type="GO" id="GO:0006633">
    <property type="term" value="P:fatty acid biosynthetic process"/>
    <property type="evidence" value="ECO:0007669"/>
    <property type="project" value="UniProtKB-KW"/>
</dbReference>
<dbReference type="CDD" id="cd05195">
    <property type="entry name" value="enoyl_red"/>
    <property type="match status" value="1"/>
</dbReference>
<comment type="caution">
    <text evidence="10">The sequence shown here is derived from an EMBL/GenBank/DDBJ whole genome shotgun (WGS) entry which is preliminary data.</text>
</comment>
<protein>
    <submittedName>
        <fullName evidence="10">Fatty acid synthase</fullName>
    </submittedName>
</protein>
<dbReference type="Gene3D" id="3.90.180.10">
    <property type="entry name" value="Medium-chain alcohol dehydrogenases, catalytic domain"/>
    <property type="match status" value="1"/>
</dbReference>
<dbReference type="Proteomes" id="UP000887116">
    <property type="component" value="Unassembled WGS sequence"/>
</dbReference>
<keyword evidence="5" id="KW-0560">Oxidoreductase</keyword>
<keyword evidence="1" id="KW-0596">Phosphopantetheine</keyword>
<keyword evidence="8" id="KW-0511">Multifunctional enzyme</keyword>
<dbReference type="OrthoDB" id="6504497at2759"/>
<keyword evidence="3" id="KW-0276">Fatty acid metabolism</keyword>
<reference evidence="10" key="1">
    <citation type="submission" date="2020-07" db="EMBL/GenBank/DDBJ databases">
        <title>Multicomponent nature underlies the extraordinary mechanical properties of spider dragline silk.</title>
        <authorList>
            <person name="Kono N."/>
            <person name="Nakamura H."/>
            <person name="Mori M."/>
            <person name="Yoshida Y."/>
            <person name="Ohtoshi R."/>
            <person name="Malay A.D."/>
            <person name="Moran D.A.P."/>
            <person name="Tomita M."/>
            <person name="Numata K."/>
            <person name="Arakawa K."/>
        </authorList>
    </citation>
    <scope>NUCLEOTIDE SEQUENCE</scope>
</reference>
<evidence type="ECO:0000256" key="4">
    <source>
        <dbReference type="ARBA" id="ARBA00022857"/>
    </source>
</evidence>
<evidence type="ECO:0000256" key="1">
    <source>
        <dbReference type="ARBA" id="ARBA00022450"/>
    </source>
</evidence>
<dbReference type="InterPro" id="IPR020843">
    <property type="entry name" value="ER"/>
</dbReference>
<accession>A0A8X6HP85</accession>
<keyword evidence="4" id="KW-0521">NADP</keyword>
<evidence type="ECO:0000256" key="5">
    <source>
        <dbReference type="ARBA" id="ARBA00023002"/>
    </source>
</evidence>
<feature type="non-terminal residue" evidence="10">
    <location>
        <position position="1"/>
    </location>
</feature>